<comment type="subcellular location">
    <subcellularLocation>
        <location evidence="1">Nucleus</location>
    </subcellularLocation>
</comment>
<organism evidence="4 5">
    <name type="scientific">Patella caerulea</name>
    <name type="common">Rayed Mediterranean limpet</name>
    <dbReference type="NCBI Taxonomy" id="87958"/>
    <lineage>
        <taxon>Eukaryota</taxon>
        <taxon>Metazoa</taxon>
        <taxon>Spiralia</taxon>
        <taxon>Lophotrochozoa</taxon>
        <taxon>Mollusca</taxon>
        <taxon>Gastropoda</taxon>
        <taxon>Patellogastropoda</taxon>
        <taxon>Patelloidea</taxon>
        <taxon>Patellidae</taxon>
        <taxon>Patella</taxon>
    </lineage>
</organism>
<keyword evidence="2" id="KW-0539">Nucleus</keyword>
<proteinExistence type="predicted"/>
<dbReference type="EMBL" id="JAZGQO010000010">
    <property type="protein sequence ID" value="KAK6175440.1"/>
    <property type="molecule type" value="Genomic_DNA"/>
</dbReference>
<comment type="caution">
    <text evidence="4">The sequence shown here is derived from an EMBL/GenBank/DDBJ whole genome shotgun (WGS) entry which is preliminary data.</text>
</comment>
<accession>A0AAN8PRE2</accession>
<evidence type="ECO:0000313" key="4">
    <source>
        <dbReference type="EMBL" id="KAK6175440.1"/>
    </source>
</evidence>
<feature type="compositionally biased region" description="Polar residues" evidence="3">
    <location>
        <begin position="177"/>
        <end position="187"/>
    </location>
</feature>
<dbReference type="GO" id="GO:0005634">
    <property type="term" value="C:nucleus"/>
    <property type="evidence" value="ECO:0007669"/>
    <property type="project" value="UniProtKB-SubCell"/>
</dbReference>
<dbReference type="GO" id="GO:0006355">
    <property type="term" value="P:regulation of DNA-templated transcription"/>
    <property type="evidence" value="ECO:0007669"/>
    <property type="project" value="InterPro"/>
</dbReference>
<dbReference type="GO" id="GO:0003677">
    <property type="term" value="F:DNA binding"/>
    <property type="evidence" value="ECO:0007669"/>
    <property type="project" value="InterPro"/>
</dbReference>
<dbReference type="InterPro" id="IPR000637">
    <property type="entry name" value="HMGI/Y_DNA-bd_CS"/>
</dbReference>
<evidence type="ECO:0000256" key="1">
    <source>
        <dbReference type="ARBA" id="ARBA00004123"/>
    </source>
</evidence>
<dbReference type="Pfam" id="PF02178">
    <property type="entry name" value="AT_hook"/>
    <property type="match status" value="8"/>
</dbReference>
<evidence type="ECO:0000256" key="2">
    <source>
        <dbReference type="ARBA" id="ARBA00023242"/>
    </source>
</evidence>
<dbReference type="PROSITE" id="PS00354">
    <property type="entry name" value="HMGI_Y"/>
    <property type="match status" value="2"/>
</dbReference>
<feature type="compositionally biased region" description="Acidic residues" evidence="3">
    <location>
        <begin position="67"/>
        <end position="78"/>
    </location>
</feature>
<evidence type="ECO:0000313" key="5">
    <source>
        <dbReference type="Proteomes" id="UP001347796"/>
    </source>
</evidence>
<protein>
    <submittedName>
        <fullName evidence="4">Uncharacterized protein</fullName>
    </submittedName>
</protein>
<dbReference type="Proteomes" id="UP001347796">
    <property type="component" value="Unassembled WGS sequence"/>
</dbReference>
<feature type="region of interest" description="Disordered" evidence="3">
    <location>
        <begin position="1"/>
        <end position="237"/>
    </location>
</feature>
<feature type="compositionally biased region" description="Acidic residues" evidence="3">
    <location>
        <begin position="139"/>
        <end position="149"/>
    </location>
</feature>
<feature type="compositionally biased region" description="Acidic residues" evidence="3">
    <location>
        <begin position="9"/>
        <end position="23"/>
    </location>
</feature>
<reference evidence="4 5" key="1">
    <citation type="submission" date="2024-01" db="EMBL/GenBank/DDBJ databases">
        <title>The genome of the rayed Mediterranean limpet Patella caerulea (Linnaeus, 1758).</title>
        <authorList>
            <person name="Anh-Thu Weber A."/>
            <person name="Halstead-Nussloch G."/>
        </authorList>
    </citation>
    <scope>NUCLEOTIDE SEQUENCE [LARGE SCALE GENOMIC DNA]</scope>
    <source>
        <strain evidence="4">AATW-2023a</strain>
        <tissue evidence="4">Whole specimen</tissue>
    </source>
</reference>
<sequence length="340" mass="38599">MKRGFDEVSNPEEEVEEIEEELDVSTSKRGRGRPKIPDELKKTKPKIPSGKSRGRPRKYPAGPPVDSPEEEAEEEELDVSTSKRGRGRPKIPDELKKTKPKIPSGKSRGRPRKYPAGQPVHRSTREKGRGRPKKYQSDSDVEDITDSDTDVSYTDYITESSKGVKVGRGRPRKDPTATPSTSKAYTSTPTRGRGRPRKTPDTGRGRGRPRKYGVERTIPESPTRSLSDRSQRQSRGSIKLVIKDIQNLEEDFGNQLKEIQYRVTKVLKTEMENLRQSFNLQLADIEDKIRDAETYKIVFNGDINSPQNGEDEEEKVVDMEDFQNVDMDPEVQITRVEESS</sequence>
<dbReference type="AlphaFoldDB" id="A0AAN8PRE2"/>
<name>A0AAN8PRE2_PATCE</name>
<keyword evidence="5" id="KW-1185">Reference proteome</keyword>
<dbReference type="SMART" id="SM00384">
    <property type="entry name" value="AT_hook"/>
    <property type="match status" value="8"/>
</dbReference>
<dbReference type="PRINTS" id="PR00929">
    <property type="entry name" value="ATHOOK"/>
</dbReference>
<gene>
    <name evidence="4" type="ORF">SNE40_013904</name>
</gene>
<dbReference type="InterPro" id="IPR017956">
    <property type="entry name" value="AT_hook_DNA-bd_motif"/>
</dbReference>
<evidence type="ECO:0000256" key="3">
    <source>
        <dbReference type="SAM" id="MobiDB-lite"/>
    </source>
</evidence>